<accession>A0ACB8DYR6</accession>
<comment type="caution">
    <text evidence="1">The sequence shown here is derived from an EMBL/GenBank/DDBJ whole genome shotgun (WGS) entry which is preliminary data.</text>
</comment>
<reference evidence="1" key="1">
    <citation type="submission" date="2020-05" db="EMBL/GenBank/DDBJ databases">
        <title>Large-scale comparative analyses of tick genomes elucidate their genetic diversity and vector capacities.</title>
        <authorList>
            <person name="Jia N."/>
            <person name="Wang J."/>
            <person name="Shi W."/>
            <person name="Du L."/>
            <person name="Sun Y."/>
            <person name="Zhan W."/>
            <person name="Jiang J."/>
            <person name="Wang Q."/>
            <person name="Zhang B."/>
            <person name="Ji P."/>
            <person name="Sakyi L.B."/>
            <person name="Cui X."/>
            <person name="Yuan T."/>
            <person name="Jiang B."/>
            <person name="Yang W."/>
            <person name="Lam T.T.-Y."/>
            <person name="Chang Q."/>
            <person name="Ding S."/>
            <person name="Wang X."/>
            <person name="Zhu J."/>
            <person name="Ruan X."/>
            <person name="Zhao L."/>
            <person name="Wei J."/>
            <person name="Que T."/>
            <person name="Du C."/>
            <person name="Cheng J."/>
            <person name="Dai P."/>
            <person name="Han X."/>
            <person name="Huang E."/>
            <person name="Gao Y."/>
            <person name="Liu J."/>
            <person name="Shao H."/>
            <person name="Ye R."/>
            <person name="Li L."/>
            <person name="Wei W."/>
            <person name="Wang X."/>
            <person name="Wang C."/>
            <person name="Yang T."/>
            <person name="Huo Q."/>
            <person name="Li W."/>
            <person name="Guo W."/>
            <person name="Chen H."/>
            <person name="Zhou L."/>
            <person name="Ni X."/>
            <person name="Tian J."/>
            <person name="Zhou Y."/>
            <person name="Sheng Y."/>
            <person name="Liu T."/>
            <person name="Pan Y."/>
            <person name="Xia L."/>
            <person name="Li J."/>
            <person name="Zhao F."/>
            <person name="Cao W."/>
        </authorList>
    </citation>
    <scope>NUCLEOTIDE SEQUENCE</scope>
    <source>
        <strain evidence="1">Dsil-2018</strain>
    </source>
</reference>
<dbReference type="EMBL" id="CM023470">
    <property type="protein sequence ID" value="KAH7979665.1"/>
    <property type="molecule type" value="Genomic_DNA"/>
</dbReference>
<protein>
    <submittedName>
        <fullName evidence="1">Uncharacterized protein</fullName>
    </submittedName>
</protein>
<organism evidence="1 2">
    <name type="scientific">Dermacentor silvarum</name>
    <name type="common">Tick</name>
    <dbReference type="NCBI Taxonomy" id="543639"/>
    <lineage>
        <taxon>Eukaryota</taxon>
        <taxon>Metazoa</taxon>
        <taxon>Ecdysozoa</taxon>
        <taxon>Arthropoda</taxon>
        <taxon>Chelicerata</taxon>
        <taxon>Arachnida</taxon>
        <taxon>Acari</taxon>
        <taxon>Parasitiformes</taxon>
        <taxon>Ixodida</taxon>
        <taxon>Ixodoidea</taxon>
        <taxon>Ixodidae</taxon>
        <taxon>Rhipicephalinae</taxon>
        <taxon>Dermacentor</taxon>
    </lineage>
</organism>
<proteinExistence type="predicted"/>
<gene>
    <name evidence="1" type="ORF">HPB49_010326</name>
</gene>
<name>A0ACB8DYR6_DERSI</name>
<dbReference type="Proteomes" id="UP000821865">
    <property type="component" value="Chromosome 1"/>
</dbReference>
<evidence type="ECO:0000313" key="1">
    <source>
        <dbReference type="EMBL" id="KAH7979665.1"/>
    </source>
</evidence>
<sequence length="493" mass="53680">MVLSAERLQELTADSESLGAQDVLYVATTLENIVSAGAIEVETATDIASTIDHVLKADSQALQQSRSGNSTNRILTAVEDASAALSKVTFIISGSVALGKVGSAEAARGIAIHLRDNSTYNFSDPENLTSGTDAAFMLSEDNASMPRLAIGLMQSSALFQEMHRSDNESEVEINDGNAGSAYEVCTSVLLVKHDLDDGAANSTSKDARFSFYFRQTCDIVPDEIECVFWDVNENERLGSWSADGCEYLGNAHGYHQCNCTHLTSFAVIFKYDKSKNGRNVHDAILSYLTLIGVPVSGLGLFLVVLTYILFKKWRKGAGHQILFNLCLALVGALASFVAMAMVPKHSASLESCTCLGAALHYFLLVSFAWTFVESLLQYLRFVRVLGTYVPNLVLKAAFGAWGAPMLVILCVLIVNPTQYHKREDFCWLEAGALLYSFLLPVGLILAANVIVFSVVVFNIYCRRQKGLRSTQSQVQLAKAQLRATICIVFLLGQ</sequence>
<keyword evidence="2" id="KW-1185">Reference proteome</keyword>
<evidence type="ECO:0000313" key="2">
    <source>
        <dbReference type="Proteomes" id="UP000821865"/>
    </source>
</evidence>